<organism evidence="2 3">
    <name type="scientific">Bartonella silvatica</name>
    <dbReference type="NCBI Taxonomy" id="357760"/>
    <lineage>
        <taxon>Bacteria</taxon>
        <taxon>Pseudomonadati</taxon>
        <taxon>Pseudomonadota</taxon>
        <taxon>Alphaproteobacteria</taxon>
        <taxon>Hyphomicrobiales</taxon>
        <taxon>Bartonellaceae</taxon>
        <taxon>Bartonella</taxon>
    </lineage>
</organism>
<sequence>MLGLWTMVIPFLILLFGMVCDVLLSIVIVALYYSFIKRLVVYYRVSKTLKRAMKNIYTV</sequence>
<name>A0ABV2HH49_9HYPH</name>
<feature type="transmembrane region" description="Helical" evidence="1">
    <location>
        <begin position="12"/>
        <end position="35"/>
    </location>
</feature>
<comment type="caution">
    <text evidence="2">The sequence shown here is derived from an EMBL/GenBank/DDBJ whole genome shotgun (WGS) entry which is preliminary data.</text>
</comment>
<reference evidence="2 3" key="1">
    <citation type="submission" date="2024-06" db="EMBL/GenBank/DDBJ databases">
        <title>Genomic Encyclopedia of Type Strains, Phase IV (KMG-IV): sequencing the most valuable type-strain genomes for metagenomic binning, comparative biology and taxonomic classification.</title>
        <authorList>
            <person name="Goeker M."/>
        </authorList>
    </citation>
    <scope>NUCLEOTIDE SEQUENCE [LARGE SCALE GENOMIC DNA]</scope>
    <source>
        <strain evidence="2 3">DSM 23649</strain>
    </source>
</reference>
<keyword evidence="3" id="KW-1185">Reference proteome</keyword>
<evidence type="ECO:0000313" key="3">
    <source>
        <dbReference type="Proteomes" id="UP001549086"/>
    </source>
</evidence>
<gene>
    <name evidence="2" type="ORF">ABID23_000962</name>
</gene>
<dbReference type="Proteomes" id="UP001549086">
    <property type="component" value="Unassembled WGS sequence"/>
</dbReference>
<evidence type="ECO:0000256" key="1">
    <source>
        <dbReference type="SAM" id="Phobius"/>
    </source>
</evidence>
<accession>A0ABV2HH49</accession>
<keyword evidence="1" id="KW-0472">Membrane</keyword>
<keyword evidence="1" id="KW-0812">Transmembrane</keyword>
<proteinExistence type="predicted"/>
<keyword evidence="1" id="KW-1133">Transmembrane helix</keyword>
<protein>
    <submittedName>
        <fullName evidence="2">Membrane protein</fullName>
    </submittedName>
</protein>
<dbReference type="EMBL" id="JBEPLI010000008">
    <property type="protein sequence ID" value="MET3589874.1"/>
    <property type="molecule type" value="Genomic_DNA"/>
</dbReference>
<evidence type="ECO:0000313" key="2">
    <source>
        <dbReference type="EMBL" id="MET3589874.1"/>
    </source>
</evidence>